<dbReference type="OrthoDB" id="14524at2157"/>
<keyword evidence="4" id="KW-1185">Reference proteome</keyword>
<dbReference type="KEGG" id="mig:Metig_0531"/>
<dbReference type="InterPro" id="IPR021122">
    <property type="entry name" value="RNA_ligase_dom_REL/Rnl2"/>
</dbReference>
<gene>
    <name evidence="3" type="ordered locus">Metig_0531</name>
</gene>
<proteinExistence type="predicted"/>
<feature type="domain" description="RNA ligase Pab1020 C-terminal" evidence="2">
    <location>
        <begin position="257"/>
        <end position="384"/>
    </location>
</feature>
<dbReference type="RefSeq" id="WP_013798694.1">
    <property type="nucleotide sequence ID" value="NC_015562.1"/>
</dbReference>
<protein>
    <recommendedName>
        <fullName evidence="5">ATP dependent DNA ligase</fullName>
    </recommendedName>
</protein>
<evidence type="ECO:0000313" key="3">
    <source>
        <dbReference type="EMBL" id="AEF96086.1"/>
    </source>
</evidence>
<dbReference type="PRINTS" id="PR01048">
    <property type="entry name" value="Y414FAMILY"/>
</dbReference>
<dbReference type="STRING" id="880724.Metig_0531"/>
<evidence type="ECO:0000313" key="4">
    <source>
        <dbReference type="Proteomes" id="UP000009227"/>
    </source>
</evidence>
<dbReference type="Pfam" id="PF09414">
    <property type="entry name" value="RNA_ligase"/>
    <property type="match status" value="1"/>
</dbReference>
<accession>F6BC05</accession>
<dbReference type="EMBL" id="CP002737">
    <property type="protein sequence ID" value="AEF96086.1"/>
    <property type="molecule type" value="Genomic_DNA"/>
</dbReference>
<name>F6BC05_METIK</name>
<dbReference type="Pfam" id="PF18330">
    <property type="entry name" value="Lig_C"/>
    <property type="match status" value="1"/>
</dbReference>
<feature type="domain" description="RNA ligase" evidence="1">
    <location>
        <begin position="86"/>
        <end position="245"/>
    </location>
</feature>
<organism evidence="4">
    <name type="scientific">Methanotorris igneus (strain DSM 5666 / JCM 11834 / Kol 5)</name>
    <dbReference type="NCBI Taxonomy" id="880724"/>
    <lineage>
        <taxon>Archaea</taxon>
        <taxon>Methanobacteriati</taxon>
        <taxon>Methanobacteriota</taxon>
        <taxon>Methanomada group</taxon>
        <taxon>Methanococci</taxon>
        <taxon>Methanococcales</taxon>
        <taxon>Methanocaldococcaceae</taxon>
        <taxon>Methanotorris</taxon>
    </lineage>
</organism>
<dbReference type="CDD" id="cd07894">
    <property type="entry name" value="Adenylation_RNA_ligase"/>
    <property type="match status" value="1"/>
</dbReference>
<dbReference type="GeneID" id="10643369"/>
<dbReference type="Gene3D" id="3.30.1490.70">
    <property type="match status" value="1"/>
</dbReference>
<dbReference type="Proteomes" id="UP000009227">
    <property type="component" value="Chromosome"/>
</dbReference>
<dbReference type="AlphaFoldDB" id="F6BC05"/>
<dbReference type="NCBIfam" id="TIGR01209">
    <property type="entry name" value="RNA ligase"/>
    <property type="match status" value="1"/>
</dbReference>
<evidence type="ECO:0000259" key="2">
    <source>
        <dbReference type="Pfam" id="PF18330"/>
    </source>
</evidence>
<dbReference type="SUPFAM" id="SSF56091">
    <property type="entry name" value="DNA ligase/mRNA capping enzyme, catalytic domain"/>
    <property type="match status" value="1"/>
</dbReference>
<reference evidence="3 4" key="1">
    <citation type="submission" date="2011-05" db="EMBL/GenBank/DDBJ databases">
        <title>Complete sequence of Methanotorris igneus Kol 5.</title>
        <authorList>
            <consortium name="US DOE Joint Genome Institute"/>
            <person name="Lucas S."/>
            <person name="Han J."/>
            <person name="Lapidus A."/>
            <person name="Cheng J.-F."/>
            <person name="Goodwin L."/>
            <person name="Pitluck S."/>
            <person name="Peters L."/>
            <person name="Mikhailova N."/>
            <person name="Chertkov O."/>
            <person name="Han C."/>
            <person name="Tapia R."/>
            <person name="Land M."/>
            <person name="Hauser L."/>
            <person name="Kyrpides N."/>
            <person name="Ivanova N."/>
            <person name="Pagani I."/>
            <person name="Sieprawska-Lupa M."/>
            <person name="Whitman W."/>
            <person name="Woyke T."/>
        </authorList>
    </citation>
    <scope>NUCLEOTIDE SEQUENCE [LARGE SCALE GENOMIC DNA]</scope>
    <source>
        <strain evidence="4">DSM 5666 / JCM 11834 / Kol 5</strain>
    </source>
</reference>
<evidence type="ECO:0000259" key="1">
    <source>
        <dbReference type="Pfam" id="PF09414"/>
    </source>
</evidence>
<dbReference type="Gene3D" id="3.30.470.30">
    <property type="entry name" value="DNA ligase/mRNA capping enzyme"/>
    <property type="match status" value="1"/>
</dbReference>
<dbReference type="InterPro" id="IPR041596">
    <property type="entry name" value="Lig_Pab1020_C"/>
</dbReference>
<sequence>MEIDYALIAERLKLREEDIRRGFKRGIIIREEYKGVPMIAFRKKIKHIERGTALFLNENLDYIMGYPKIRRALVLNPTIKNYFIDKVVVEEKLDGYNVRIAKINNNIVAITRGGHVCPFTTKKAIQILNTKFFDNNPNLMLCGEMIGLNNPYVPHYYEEVDRGWENLGFYIFDIRDRETNEPLSIKEKIEICKKYNLPYVEPIGEFDKEDAHEYIKEIIDRLNAENREGVVLKDPDMAINPIKYTTHKTQCGDLKAAFTFFYDLGVDFMFSRVVREGYQAFEFNENDDALKKRALDIGESILYPMVDTIKKVHSGERVTEDFEIVVDSEEDLKEFLEYLKRLHMQFIIKNMEKIKADDEYKIKVKIGKIYSATNDKVLSHLNGGLW</sequence>
<dbReference type="Gene3D" id="3.10.450.740">
    <property type="match status" value="1"/>
</dbReference>
<dbReference type="InterPro" id="IPR001072">
    <property type="entry name" value="RNA_ligase_Pab1020"/>
</dbReference>
<dbReference type="HOGENOM" id="CLU_061502_0_0_2"/>
<dbReference type="Gene3D" id="3.30.70.2160">
    <property type="match status" value="1"/>
</dbReference>
<evidence type="ECO:0008006" key="5">
    <source>
        <dbReference type="Google" id="ProtNLM"/>
    </source>
</evidence>